<name>A0A1M6IIL3_9BACT</name>
<evidence type="ECO:0000313" key="2">
    <source>
        <dbReference type="EMBL" id="SHJ34254.1"/>
    </source>
</evidence>
<dbReference type="STRING" id="1168035.SAMN05444280_1171"/>
<sequence>MKRILALAIILAFSIGGFSQEHKQFISLFNGKDLTGWTMPGEVPGFEVIDGIMVAEPSNGSDIFTKEEFANYIFRFEYLLSEVGNSGVLIRCNHENPWETGVEVQLLAPWTPYRDDLHCTGSLYGHVAVTNRPDETTGIWHQMEIRCDRNLITVSVDGQVTTKANIDTVGSMKNKHITGAIGFQSNHSKKGESARFRNISIRNLDLEPEYVKAGFFEEDARYRKPAHAAALKIGAPMIEPLAQLLSAKSPVAQSGAKQVLFDLVAESTAPDSSGAKKDAVAKSLEKSLRNCSEASASQFLEWLLKMTKSEN</sequence>
<feature type="domain" description="3-keto-alpha-glucoside-1,2-lyase/3-keto-2-hydroxy-glucal hydratase" evidence="1">
    <location>
        <begin position="25"/>
        <end position="202"/>
    </location>
</feature>
<accession>A0A1M6IIL3</accession>
<dbReference type="GO" id="GO:0016787">
    <property type="term" value="F:hydrolase activity"/>
    <property type="evidence" value="ECO:0007669"/>
    <property type="project" value="InterPro"/>
</dbReference>
<proteinExistence type="predicted"/>
<dbReference type="Proteomes" id="UP000184050">
    <property type="component" value="Unassembled WGS sequence"/>
</dbReference>
<dbReference type="EMBL" id="FQZE01000017">
    <property type="protein sequence ID" value="SHJ34254.1"/>
    <property type="molecule type" value="Genomic_DNA"/>
</dbReference>
<protein>
    <recommendedName>
        <fullName evidence="1">3-keto-alpha-glucoside-1,2-lyase/3-keto-2-hydroxy-glucal hydratase domain-containing protein</fullName>
    </recommendedName>
</protein>
<dbReference type="OrthoDB" id="259356at2"/>
<dbReference type="RefSeq" id="WP_073169560.1">
    <property type="nucleotide sequence ID" value="NZ_FQZE01000017.1"/>
</dbReference>
<organism evidence="2 3">
    <name type="scientific">Tangfeifania diversioriginum</name>
    <dbReference type="NCBI Taxonomy" id="1168035"/>
    <lineage>
        <taxon>Bacteria</taxon>
        <taxon>Pseudomonadati</taxon>
        <taxon>Bacteroidota</taxon>
        <taxon>Bacteroidia</taxon>
        <taxon>Marinilabiliales</taxon>
        <taxon>Prolixibacteraceae</taxon>
        <taxon>Tangfeifania</taxon>
    </lineage>
</organism>
<dbReference type="Pfam" id="PF06439">
    <property type="entry name" value="3keto-disac_hyd"/>
    <property type="match status" value="1"/>
</dbReference>
<dbReference type="InterPro" id="IPR010496">
    <property type="entry name" value="AL/BT2_dom"/>
</dbReference>
<reference evidence="2 3" key="1">
    <citation type="submission" date="2016-11" db="EMBL/GenBank/DDBJ databases">
        <authorList>
            <person name="Jaros S."/>
            <person name="Januszkiewicz K."/>
            <person name="Wedrychowicz H."/>
        </authorList>
    </citation>
    <scope>NUCLEOTIDE SEQUENCE [LARGE SCALE GENOMIC DNA]</scope>
    <source>
        <strain evidence="2 3">DSM 27063</strain>
    </source>
</reference>
<evidence type="ECO:0000313" key="3">
    <source>
        <dbReference type="Proteomes" id="UP000184050"/>
    </source>
</evidence>
<evidence type="ECO:0000259" key="1">
    <source>
        <dbReference type="Pfam" id="PF06439"/>
    </source>
</evidence>
<dbReference type="AlphaFoldDB" id="A0A1M6IIL3"/>
<dbReference type="Gene3D" id="2.60.120.560">
    <property type="entry name" value="Exo-inulinase, domain 1"/>
    <property type="match status" value="1"/>
</dbReference>
<keyword evidence="3" id="KW-1185">Reference proteome</keyword>
<gene>
    <name evidence="2" type="ORF">SAMN05444280_1171</name>
</gene>